<dbReference type="InterPro" id="IPR021284">
    <property type="entry name" value="DUF2750"/>
</dbReference>
<protein>
    <recommendedName>
        <fullName evidence="3">DUF2750 domain-containing protein</fullName>
    </recommendedName>
</protein>
<evidence type="ECO:0008006" key="3">
    <source>
        <dbReference type="Google" id="ProtNLM"/>
    </source>
</evidence>
<dbReference type="Pfam" id="PF11042">
    <property type="entry name" value="DUF2750"/>
    <property type="match status" value="1"/>
</dbReference>
<sequence length="134" mass="15377">MSQSAAQAAAFFADVARTRTVWTIRDAGGFPAPLDSDGNRAAPFWSSEARARRVIKKVEAYRGFEIQAIELDVWRERWLPGLARDGFQVGVNWSGERATGFHISIQQTHWKIWRKWWRPTSGSFSNLVKREVQK</sequence>
<dbReference type="Proteomes" id="UP000549971">
    <property type="component" value="Unassembled WGS sequence"/>
</dbReference>
<accession>A0A7W9MW44</accession>
<evidence type="ECO:0000313" key="1">
    <source>
        <dbReference type="EMBL" id="MBB5838484.1"/>
    </source>
</evidence>
<reference evidence="1 2" key="1">
    <citation type="submission" date="2020-08" db="EMBL/GenBank/DDBJ databases">
        <title>Sequencing the genomes of 1000 actinobacteria strains.</title>
        <authorList>
            <person name="Klenk H.-P."/>
        </authorList>
    </citation>
    <scope>NUCLEOTIDE SEQUENCE [LARGE SCALE GENOMIC DNA]</scope>
    <source>
        <strain evidence="1 2">DSM 28967</strain>
    </source>
</reference>
<gene>
    <name evidence="1" type="ORF">HDA39_005218</name>
</gene>
<organism evidence="1 2">
    <name type="scientific">Kribbella italica</name>
    <dbReference type="NCBI Taxonomy" id="1540520"/>
    <lineage>
        <taxon>Bacteria</taxon>
        <taxon>Bacillati</taxon>
        <taxon>Actinomycetota</taxon>
        <taxon>Actinomycetes</taxon>
        <taxon>Propionibacteriales</taxon>
        <taxon>Kribbellaceae</taxon>
        <taxon>Kribbella</taxon>
    </lineage>
</organism>
<name>A0A7W9MW44_9ACTN</name>
<dbReference type="RefSeq" id="WP_184799309.1">
    <property type="nucleotide sequence ID" value="NZ_JACHMY010000001.1"/>
</dbReference>
<dbReference type="EMBL" id="JACHMY010000001">
    <property type="protein sequence ID" value="MBB5838484.1"/>
    <property type="molecule type" value="Genomic_DNA"/>
</dbReference>
<comment type="caution">
    <text evidence="1">The sequence shown here is derived from an EMBL/GenBank/DDBJ whole genome shotgun (WGS) entry which is preliminary data.</text>
</comment>
<keyword evidence="2" id="KW-1185">Reference proteome</keyword>
<dbReference type="AlphaFoldDB" id="A0A7W9MW44"/>
<proteinExistence type="predicted"/>
<evidence type="ECO:0000313" key="2">
    <source>
        <dbReference type="Proteomes" id="UP000549971"/>
    </source>
</evidence>